<keyword evidence="3" id="KW-1185">Reference proteome</keyword>
<evidence type="ECO:0000313" key="3">
    <source>
        <dbReference type="Proteomes" id="UP000245629"/>
    </source>
</evidence>
<keyword evidence="1" id="KW-1277">Toxin-antitoxin system</keyword>
<sequence length="129" mass="14647">MNVGGFRLSAPAEAELDRILDWSEEQFHAVGRMRYAALLVQAMQDLADDPQREGVGWVRPVKHPVGVYHAWHSRDHVPDPAERVHDPRHAVVFRIAEDGVADILGFVHDHMLRGRALRRIVRGNPFAPH</sequence>
<dbReference type="EMBL" id="CP029357">
    <property type="protein sequence ID" value="AWK89791.1"/>
    <property type="molecule type" value="Genomic_DNA"/>
</dbReference>
<evidence type="ECO:0000313" key="2">
    <source>
        <dbReference type="EMBL" id="AWK89791.1"/>
    </source>
</evidence>
<evidence type="ECO:0008006" key="4">
    <source>
        <dbReference type="Google" id="ProtNLM"/>
    </source>
</evidence>
<dbReference type="OrthoDB" id="5457915at2"/>
<proteinExistence type="predicted"/>
<name>A0A2S2CZ71_9PROT</name>
<dbReference type="AlphaFoldDB" id="A0A2S2CZ71"/>
<dbReference type="InterPro" id="IPR007712">
    <property type="entry name" value="RelE/ParE_toxin"/>
</dbReference>
<dbReference type="InterPro" id="IPR035093">
    <property type="entry name" value="RelE/ParE_toxin_dom_sf"/>
</dbReference>
<evidence type="ECO:0000256" key="1">
    <source>
        <dbReference type="ARBA" id="ARBA00022649"/>
    </source>
</evidence>
<protein>
    <recommendedName>
        <fullName evidence="4">Plasmid stabilization protein ParE</fullName>
    </recommendedName>
</protein>
<keyword evidence="2" id="KW-0614">Plasmid</keyword>
<geneLocation type="plasmid" evidence="2 3">
    <name>unnamed2</name>
</geneLocation>
<gene>
    <name evidence="2" type="ORF">DEW08_25755</name>
</gene>
<organism evidence="2 3">
    <name type="scientific">Azospirillum thermophilum</name>
    <dbReference type="NCBI Taxonomy" id="2202148"/>
    <lineage>
        <taxon>Bacteria</taxon>
        <taxon>Pseudomonadati</taxon>
        <taxon>Pseudomonadota</taxon>
        <taxon>Alphaproteobacteria</taxon>
        <taxon>Rhodospirillales</taxon>
        <taxon>Azospirillaceae</taxon>
        <taxon>Azospirillum</taxon>
    </lineage>
</organism>
<accession>A0A2S2CZ71</accession>
<reference evidence="3" key="1">
    <citation type="submission" date="2018-05" db="EMBL/GenBank/DDBJ databases">
        <title>Azospirillum thermophila sp. nov., a novel isolated from hot spring.</title>
        <authorList>
            <person name="Zhao Z."/>
        </authorList>
    </citation>
    <scope>NUCLEOTIDE SEQUENCE [LARGE SCALE GENOMIC DNA]</scope>
    <source>
        <strain evidence="3">CFH 70021</strain>
        <plasmid evidence="3">unnamed2</plasmid>
    </source>
</reference>
<dbReference type="Proteomes" id="UP000245629">
    <property type="component" value="Plasmid unnamed2"/>
</dbReference>
<dbReference type="KEGG" id="azz:DEW08_25755"/>
<dbReference type="Pfam" id="PF05016">
    <property type="entry name" value="ParE_toxin"/>
    <property type="match status" value="1"/>
</dbReference>
<dbReference type="Gene3D" id="3.30.2310.20">
    <property type="entry name" value="RelE-like"/>
    <property type="match status" value="1"/>
</dbReference>